<dbReference type="PRINTS" id="PR00368">
    <property type="entry name" value="FADPNR"/>
</dbReference>
<dbReference type="InterPro" id="IPR000960">
    <property type="entry name" value="Flavin_mOase"/>
</dbReference>
<evidence type="ECO:0000313" key="3">
    <source>
        <dbReference type="Proteomes" id="UP000223913"/>
    </source>
</evidence>
<keyword evidence="3" id="KW-1185">Reference proteome</keyword>
<dbReference type="GO" id="GO:0050660">
    <property type="term" value="F:flavin adenine dinucleotide binding"/>
    <property type="evidence" value="ECO:0007669"/>
    <property type="project" value="InterPro"/>
</dbReference>
<dbReference type="GO" id="GO:0005829">
    <property type="term" value="C:cytosol"/>
    <property type="evidence" value="ECO:0007669"/>
    <property type="project" value="TreeGrafter"/>
</dbReference>
<protein>
    <recommendedName>
        <fullName evidence="4">NAD(P)/FAD-dependent oxidoreductase</fullName>
    </recommendedName>
</protein>
<dbReference type="Pfam" id="PF13738">
    <property type="entry name" value="Pyr_redox_3"/>
    <property type="match status" value="1"/>
</dbReference>
<organism evidence="2 3">
    <name type="scientific">Flavilitoribacter nigricans (strain ATCC 23147 / DSM 23189 / NBRC 102662 / NCIMB 1420 / SS-2)</name>
    <name type="common">Lewinella nigricans</name>
    <dbReference type="NCBI Taxonomy" id="1122177"/>
    <lineage>
        <taxon>Bacteria</taxon>
        <taxon>Pseudomonadati</taxon>
        <taxon>Bacteroidota</taxon>
        <taxon>Saprospiria</taxon>
        <taxon>Saprospirales</taxon>
        <taxon>Lewinellaceae</taxon>
        <taxon>Flavilitoribacter</taxon>
    </lineage>
</organism>
<dbReference type="AlphaFoldDB" id="A0A2D0NFL9"/>
<evidence type="ECO:0008006" key="4">
    <source>
        <dbReference type="Google" id="ProtNLM"/>
    </source>
</evidence>
<dbReference type="Gene3D" id="3.50.50.60">
    <property type="entry name" value="FAD/NAD(P)-binding domain"/>
    <property type="match status" value="1"/>
</dbReference>
<dbReference type="SUPFAM" id="SSF51905">
    <property type="entry name" value="FAD/NAD(P)-binding domain"/>
    <property type="match status" value="2"/>
</dbReference>
<dbReference type="PRINTS" id="PR00469">
    <property type="entry name" value="PNDRDTASEII"/>
</dbReference>
<dbReference type="PIRSF" id="PIRSF000332">
    <property type="entry name" value="FMO"/>
    <property type="match status" value="1"/>
</dbReference>
<gene>
    <name evidence="2" type="ORF">CRP01_08115</name>
</gene>
<dbReference type="GO" id="GO:0004497">
    <property type="term" value="F:monooxygenase activity"/>
    <property type="evidence" value="ECO:0007669"/>
    <property type="project" value="TreeGrafter"/>
</dbReference>
<dbReference type="InterPro" id="IPR036188">
    <property type="entry name" value="FAD/NAD-bd_sf"/>
</dbReference>
<comment type="caution">
    <text evidence="2">The sequence shown here is derived from an EMBL/GenBank/DDBJ whole genome shotgun (WGS) entry which is preliminary data.</text>
</comment>
<keyword evidence="1" id="KW-0560">Oxidoreductase</keyword>
<evidence type="ECO:0000313" key="2">
    <source>
        <dbReference type="EMBL" id="PHN07180.1"/>
    </source>
</evidence>
<reference evidence="2 3" key="1">
    <citation type="submission" date="2017-10" db="EMBL/GenBank/DDBJ databases">
        <title>The draft genome sequence of Lewinella nigricans NBRC 102662.</title>
        <authorList>
            <person name="Wang K."/>
        </authorList>
    </citation>
    <scope>NUCLEOTIDE SEQUENCE [LARGE SCALE GENOMIC DNA]</scope>
    <source>
        <strain evidence="2 3">NBRC 102662</strain>
    </source>
</reference>
<dbReference type="InterPro" id="IPR050982">
    <property type="entry name" value="Auxin_biosynth/cation_transpt"/>
</dbReference>
<name>A0A2D0NFL9_FLAN2</name>
<sequence>MHTPILIIGAGPAGLAVAGRLRKMGLDFEILEKTDQIASSWHGHYDRLHLHTVKQLSHLPHQPFPEQYELYVARRDLVQYYEDYARNFNIQPHFNETVSKVKKVDVTWTVACKSGKTFTADRVVIASGANHVPNRPHWDGEDVYTGRIVHSRDYKNTEPYRGQKVLIVGMGNTGAEIALDLAEHDIDTTISVRSPVTIVPRDVFGRPVQLTAKKLEKIPFGIGDWLGTMVRKVVIGDLSKYGVPMSKVHPAVQLKETGKTPLIDLGTVDYIKSGQIKIIGDFTRFTTTGVQMPDGKALDFDAVILATGYRPQLENFVEQVAPELDRFGFPRGPLAGAAENEGLYFVGFDNYKLGGILGTIYKDSEVVAKAIAEG</sequence>
<dbReference type="GO" id="GO:0050661">
    <property type="term" value="F:NADP binding"/>
    <property type="evidence" value="ECO:0007669"/>
    <property type="project" value="InterPro"/>
</dbReference>
<dbReference type="Proteomes" id="UP000223913">
    <property type="component" value="Unassembled WGS sequence"/>
</dbReference>
<accession>A0A2D0NFL9</accession>
<dbReference type="PANTHER" id="PTHR43539:SF78">
    <property type="entry name" value="FLAVIN-CONTAINING MONOOXYGENASE"/>
    <property type="match status" value="1"/>
</dbReference>
<evidence type="ECO:0000256" key="1">
    <source>
        <dbReference type="ARBA" id="ARBA00023002"/>
    </source>
</evidence>
<dbReference type="PANTHER" id="PTHR43539">
    <property type="entry name" value="FLAVIN-BINDING MONOOXYGENASE-LIKE PROTEIN (AFU_ORTHOLOGUE AFUA_4G09220)"/>
    <property type="match status" value="1"/>
</dbReference>
<dbReference type="EMBL" id="PDUD01000011">
    <property type="protein sequence ID" value="PHN07180.1"/>
    <property type="molecule type" value="Genomic_DNA"/>
</dbReference>
<proteinExistence type="predicted"/>
<dbReference type="RefSeq" id="WP_099149514.1">
    <property type="nucleotide sequence ID" value="NZ_PDUD01000011.1"/>
</dbReference>
<dbReference type="OrthoDB" id="9778740at2"/>